<protein>
    <recommendedName>
        <fullName evidence="3 4">Acyl carrier protein</fullName>
        <shortName evidence="3">ACP</shortName>
    </recommendedName>
</protein>
<dbReference type="GO" id="GO:0005829">
    <property type="term" value="C:cytosol"/>
    <property type="evidence" value="ECO:0007669"/>
    <property type="project" value="TreeGrafter"/>
</dbReference>
<dbReference type="NCBIfam" id="NF002149">
    <property type="entry name" value="PRK00982.1-3"/>
    <property type="match status" value="1"/>
</dbReference>
<dbReference type="PROSITE" id="PS50075">
    <property type="entry name" value="CARRIER"/>
    <property type="match status" value="1"/>
</dbReference>
<dbReference type="NCBIfam" id="TIGR00517">
    <property type="entry name" value="acyl_carrier"/>
    <property type="match status" value="1"/>
</dbReference>
<comment type="pathway">
    <text evidence="3 5">Lipid metabolism; fatty acid biosynthesis.</text>
</comment>
<dbReference type="SUPFAM" id="SSF47336">
    <property type="entry name" value="ACP-like"/>
    <property type="match status" value="1"/>
</dbReference>
<keyword evidence="3" id="KW-0275">Fatty acid biosynthesis</keyword>
<accession>A0A4D6Y338</accession>
<feature type="domain" description="Carrier" evidence="6">
    <location>
        <begin position="2"/>
        <end position="77"/>
    </location>
</feature>
<dbReference type="GO" id="GO:0009245">
    <property type="term" value="P:lipid A biosynthetic process"/>
    <property type="evidence" value="ECO:0007669"/>
    <property type="project" value="TreeGrafter"/>
</dbReference>
<evidence type="ECO:0000313" key="7">
    <source>
        <dbReference type="EMBL" id="QCI23339.1"/>
    </source>
</evidence>
<evidence type="ECO:0000259" key="6">
    <source>
        <dbReference type="PROSITE" id="PS50075"/>
    </source>
</evidence>
<dbReference type="AlphaFoldDB" id="A0A4D6Y338"/>
<evidence type="ECO:0000313" key="8">
    <source>
        <dbReference type="Proteomes" id="UP000298566"/>
    </source>
</evidence>
<dbReference type="EMBL" id="CP033004">
    <property type="protein sequence ID" value="QCI23339.1"/>
    <property type="molecule type" value="Genomic_DNA"/>
</dbReference>
<dbReference type="NCBIfam" id="NF002148">
    <property type="entry name" value="PRK00982.1-2"/>
    <property type="match status" value="1"/>
</dbReference>
<feature type="modified residue" description="O-(pantetheine 4'-phosphoryl)serine" evidence="3">
    <location>
        <position position="37"/>
    </location>
</feature>
<organism evidence="7 8">
    <name type="scientific">Buchnera aphidicola subsp. Melaphis rhois</name>
    <dbReference type="NCBI Taxonomy" id="118103"/>
    <lineage>
        <taxon>Bacteria</taxon>
        <taxon>Pseudomonadati</taxon>
        <taxon>Pseudomonadota</taxon>
        <taxon>Gammaproteobacteria</taxon>
        <taxon>Enterobacterales</taxon>
        <taxon>Erwiniaceae</taxon>
        <taxon>Buchnera</taxon>
    </lineage>
</organism>
<keyword evidence="3" id="KW-0444">Lipid biosynthesis</keyword>
<dbReference type="RefSeq" id="WP_158336540.1">
    <property type="nucleotide sequence ID" value="NZ_CP033004.1"/>
</dbReference>
<dbReference type="InterPro" id="IPR003231">
    <property type="entry name" value="ACP"/>
</dbReference>
<evidence type="ECO:0000256" key="5">
    <source>
        <dbReference type="RuleBase" id="RU003545"/>
    </source>
</evidence>
<evidence type="ECO:0000256" key="1">
    <source>
        <dbReference type="ARBA" id="ARBA00022450"/>
    </source>
</evidence>
<dbReference type="Proteomes" id="UP000298566">
    <property type="component" value="Chromosome"/>
</dbReference>
<dbReference type="GO" id="GO:0000035">
    <property type="term" value="F:acyl binding"/>
    <property type="evidence" value="ECO:0007669"/>
    <property type="project" value="TreeGrafter"/>
</dbReference>
<dbReference type="InterPro" id="IPR036736">
    <property type="entry name" value="ACP-like_sf"/>
</dbReference>
<dbReference type="GO" id="GO:0016020">
    <property type="term" value="C:membrane"/>
    <property type="evidence" value="ECO:0007669"/>
    <property type="project" value="GOC"/>
</dbReference>
<comment type="function">
    <text evidence="3 5">Carrier of the growing fatty acid chain in fatty acid biosynthesis.</text>
</comment>
<proteinExistence type="inferred from homology"/>
<comment type="PTM">
    <text evidence="5">4'-phosphopantetheine is transferred from CoA to a specific serine of apo-ACP by acpS.</text>
</comment>
<dbReference type="UniPathway" id="UPA00094"/>
<dbReference type="OrthoDB" id="9804551at2"/>
<reference evidence="7 8" key="1">
    <citation type="submission" date="2018-10" db="EMBL/GenBank/DDBJ databases">
        <title>Comparative functional genomics of the obligate endosymbiont Buchnera aphidicola.</title>
        <authorList>
            <person name="Chong R.A."/>
        </authorList>
    </citation>
    <scope>NUCLEOTIDE SEQUENCE [LARGE SCALE GENOMIC DNA]</scope>
    <source>
        <strain evidence="7 8">Mrh</strain>
    </source>
</reference>
<evidence type="ECO:0000256" key="2">
    <source>
        <dbReference type="ARBA" id="ARBA00022553"/>
    </source>
</evidence>
<keyword evidence="1 3" id="KW-0596">Phosphopantetheine</keyword>
<dbReference type="Gene3D" id="1.10.1200.10">
    <property type="entry name" value="ACP-like"/>
    <property type="match status" value="1"/>
</dbReference>
<dbReference type="InterPro" id="IPR009081">
    <property type="entry name" value="PP-bd_ACP"/>
</dbReference>
<dbReference type="PANTHER" id="PTHR20863">
    <property type="entry name" value="ACYL CARRIER PROTEIN"/>
    <property type="match status" value="1"/>
</dbReference>
<gene>
    <name evidence="3" type="primary">acpP</name>
    <name evidence="7" type="ORF">D9V73_01625</name>
</gene>
<comment type="subcellular location">
    <subcellularLocation>
        <location evidence="3">Cytoplasm</location>
    </subcellularLocation>
</comment>
<keyword evidence="3" id="KW-0443">Lipid metabolism</keyword>
<evidence type="ECO:0000256" key="4">
    <source>
        <dbReference type="NCBIfam" id="TIGR00517"/>
    </source>
</evidence>
<keyword evidence="2 3" id="KW-0597">Phosphoprotein</keyword>
<keyword evidence="3" id="KW-0276">Fatty acid metabolism</keyword>
<dbReference type="GO" id="GO:0000036">
    <property type="term" value="F:acyl carrier activity"/>
    <property type="evidence" value="ECO:0007669"/>
    <property type="project" value="UniProtKB-UniRule"/>
</dbReference>
<sequence length="78" mass="8945">MKNLEKRVKKIISKQLGLMEEEVKNTSSLTEDLGADSLDNVELIMTLEDEFNIEIQDEEAEDLTTVQSILNFLKNKCQ</sequence>
<dbReference type="Pfam" id="PF00550">
    <property type="entry name" value="PP-binding"/>
    <property type="match status" value="1"/>
</dbReference>
<dbReference type="PANTHER" id="PTHR20863:SF76">
    <property type="entry name" value="CARRIER DOMAIN-CONTAINING PROTEIN"/>
    <property type="match status" value="1"/>
</dbReference>
<dbReference type="NCBIfam" id="NF002150">
    <property type="entry name" value="PRK00982.1-4"/>
    <property type="match status" value="1"/>
</dbReference>
<evidence type="ECO:0000256" key="3">
    <source>
        <dbReference type="HAMAP-Rule" id="MF_01217"/>
    </source>
</evidence>
<comment type="PTM">
    <text evidence="3">4'-phosphopantetheine is transferred from CoA to a specific serine of apo-ACP by AcpS. This modification is essential for activity because fatty acids are bound in thioester linkage to the sulfhydryl of the prosthetic group.</text>
</comment>
<keyword evidence="3" id="KW-0963">Cytoplasm</keyword>
<comment type="similarity">
    <text evidence="3">Belongs to the acyl carrier protein (ACP) family.</text>
</comment>
<dbReference type="HAMAP" id="MF_01217">
    <property type="entry name" value="Acyl_carrier"/>
    <property type="match status" value="1"/>
</dbReference>
<name>A0A4D6Y338_BUCMH</name>